<keyword evidence="5" id="KW-0479">Metal-binding</keyword>
<keyword evidence="5" id="KW-0028">Amino-acid biosynthesis</keyword>
<comment type="subunit">
    <text evidence="5">Homodimer.</text>
</comment>
<evidence type="ECO:0000259" key="7">
    <source>
        <dbReference type="Pfam" id="PF02885"/>
    </source>
</evidence>
<feature type="binding site" evidence="5">
    <location>
        <position position="80"/>
    </location>
    <ligand>
        <name>anthranilate</name>
        <dbReference type="ChEBI" id="CHEBI:16567"/>
        <label>1</label>
    </ligand>
</feature>
<comment type="catalytic activity">
    <reaction evidence="5">
        <text>N-(5-phospho-beta-D-ribosyl)anthranilate + diphosphate = 5-phospho-alpha-D-ribose 1-diphosphate + anthranilate</text>
        <dbReference type="Rhea" id="RHEA:11768"/>
        <dbReference type="ChEBI" id="CHEBI:16567"/>
        <dbReference type="ChEBI" id="CHEBI:18277"/>
        <dbReference type="ChEBI" id="CHEBI:33019"/>
        <dbReference type="ChEBI" id="CHEBI:58017"/>
        <dbReference type="EC" id="2.4.2.18"/>
    </reaction>
</comment>
<dbReference type="RefSeq" id="WP_204467649.1">
    <property type="nucleotide sequence ID" value="NZ_JAFBCV010000012.1"/>
</dbReference>
<name>A0ABS2T0Z6_9BACI</name>
<dbReference type="InterPro" id="IPR000312">
    <property type="entry name" value="Glycosyl_Trfase_fam3"/>
</dbReference>
<dbReference type="PANTHER" id="PTHR43285">
    <property type="entry name" value="ANTHRANILATE PHOSPHORIBOSYLTRANSFERASE"/>
    <property type="match status" value="1"/>
</dbReference>
<comment type="cofactor">
    <cofactor evidence="5">
        <name>Mg(2+)</name>
        <dbReference type="ChEBI" id="CHEBI:18420"/>
    </cofactor>
    <text evidence="5">Binds 2 magnesium ions per monomer.</text>
</comment>
<gene>
    <name evidence="5" type="primary">trpD</name>
    <name evidence="8" type="ORF">JOC54_003442</name>
</gene>
<dbReference type="Pfam" id="PF00591">
    <property type="entry name" value="Glycos_transf_3"/>
    <property type="match status" value="1"/>
</dbReference>
<keyword evidence="9" id="KW-1185">Reference proteome</keyword>
<reference evidence="8" key="1">
    <citation type="submission" date="2021-01" db="EMBL/GenBank/DDBJ databases">
        <title>Genomic Encyclopedia of Type Strains, Phase IV (KMG-IV): sequencing the most valuable type-strain genomes for metagenomic binning, comparative biology and taxonomic classification.</title>
        <authorList>
            <person name="Goeker M."/>
        </authorList>
    </citation>
    <scope>NUCLEOTIDE SEQUENCE</scope>
    <source>
        <strain evidence="8">DSM 21943</strain>
    </source>
</reference>
<comment type="pathway">
    <text evidence="5">Amino-acid biosynthesis; L-tryptophan biosynthesis; L-tryptophan from chorismate: step 2/5.</text>
</comment>
<dbReference type="InterPro" id="IPR036320">
    <property type="entry name" value="Glycosyl_Trfase_fam3_N_dom_sf"/>
</dbReference>
<feature type="binding site" evidence="5">
    <location>
        <position position="226"/>
    </location>
    <ligand>
        <name>Mg(2+)</name>
        <dbReference type="ChEBI" id="CHEBI:18420"/>
        <label>1</label>
    </ligand>
</feature>
<comment type="function">
    <text evidence="5">Catalyzes the transfer of the phosphoribosyl group of 5-phosphorylribose-1-pyrophosphate (PRPP) to anthranilate to yield N-(5'-phosphoribosyl)-anthranilate (PRA).</text>
</comment>
<feature type="binding site" evidence="5">
    <location>
        <position position="226"/>
    </location>
    <ligand>
        <name>Mg(2+)</name>
        <dbReference type="ChEBI" id="CHEBI:18420"/>
        <label>2</label>
    </ligand>
</feature>
<dbReference type="EC" id="2.4.2.18" evidence="5"/>
<evidence type="ECO:0000313" key="8">
    <source>
        <dbReference type="EMBL" id="MBM7840162.1"/>
    </source>
</evidence>
<feature type="domain" description="Glycosyl transferase family 3" evidence="6">
    <location>
        <begin position="74"/>
        <end position="321"/>
    </location>
</feature>
<dbReference type="Gene3D" id="1.20.970.10">
    <property type="entry name" value="Transferase, Pyrimidine Nucleoside Phosphorylase, Chain C"/>
    <property type="match status" value="1"/>
</dbReference>
<dbReference type="SUPFAM" id="SSF52418">
    <property type="entry name" value="Nucleoside phosphorylase/phosphoribosyltransferase catalytic domain"/>
    <property type="match status" value="1"/>
</dbReference>
<protein>
    <recommendedName>
        <fullName evidence="5">Anthranilate phosphoribosyltransferase</fullName>
        <ecNumber evidence="5">2.4.2.18</ecNumber>
    </recommendedName>
</protein>
<organism evidence="8 9">
    <name type="scientific">Shouchella xiaoxiensis</name>
    <dbReference type="NCBI Taxonomy" id="766895"/>
    <lineage>
        <taxon>Bacteria</taxon>
        <taxon>Bacillati</taxon>
        <taxon>Bacillota</taxon>
        <taxon>Bacilli</taxon>
        <taxon>Bacillales</taxon>
        <taxon>Bacillaceae</taxon>
        <taxon>Shouchella</taxon>
    </lineage>
</organism>
<dbReference type="EMBL" id="JAFBCV010000012">
    <property type="protein sequence ID" value="MBM7840162.1"/>
    <property type="molecule type" value="Genomic_DNA"/>
</dbReference>
<dbReference type="NCBIfam" id="TIGR01245">
    <property type="entry name" value="trpD"/>
    <property type="match status" value="1"/>
</dbReference>
<dbReference type="SUPFAM" id="SSF47648">
    <property type="entry name" value="Nucleoside phosphorylase/phosphoribosyltransferase N-terminal domain"/>
    <property type="match status" value="1"/>
</dbReference>
<dbReference type="Proteomes" id="UP001179280">
    <property type="component" value="Unassembled WGS sequence"/>
</dbReference>
<keyword evidence="5" id="KW-0460">Magnesium</keyword>
<dbReference type="GO" id="GO:0004048">
    <property type="term" value="F:anthranilate phosphoribosyltransferase activity"/>
    <property type="evidence" value="ECO:0007669"/>
    <property type="project" value="UniProtKB-EC"/>
</dbReference>
<feature type="binding site" evidence="5">
    <location>
        <position position="120"/>
    </location>
    <ligand>
        <name>5-phospho-alpha-D-ribose 1-diphosphate</name>
        <dbReference type="ChEBI" id="CHEBI:58017"/>
    </ligand>
</feature>
<keyword evidence="1 5" id="KW-0328">Glycosyltransferase</keyword>
<feature type="binding site" evidence="5">
    <location>
        <position position="225"/>
    </location>
    <ligand>
        <name>Mg(2+)</name>
        <dbReference type="ChEBI" id="CHEBI:18420"/>
        <label>2</label>
    </ligand>
</feature>
<feature type="domain" description="Glycosyl transferase family 3 N-terminal" evidence="7">
    <location>
        <begin position="3"/>
        <end position="64"/>
    </location>
</feature>
<proteinExistence type="inferred from homology"/>
<evidence type="ECO:0000256" key="1">
    <source>
        <dbReference type="ARBA" id="ARBA00022676"/>
    </source>
</evidence>
<dbReference type="InterPro" id="IPR035902">
    <property type="entry name" value="Nuc_phospho_transferase"/>
</dbReference>
<keyword evidence="3 5" id="KW-0822">Tryptophan biosynthesis</keyword>
<keyword evidence="2 5" id="KW-0808">Transferase</keyword>
<comment type="caution">
    <text evidence="8">The sequence shown here is derived from an EMBL/GenBank/DDBJ whole genome shotgun (WGS) entry which is preliminary data.</text>
</comment>
<accession>A0ABS2T0Z6</accession>
<evidence type="ECO:0000256" key="5">
    <source>
        <dbReference type="HAMAP-Rule" id="MF_00211"/>
    </source>
</evidence>
<feature type="binding site" evidence="5">
    <location>
        <position position="111"/>
    </location>
    <ligand>
        <name>anthranilate</name>
        <dbReference type="ChEBI" id="CHEBI:16567"/>
        <label>1</label>
    </ligand>
</feature>
<comment type="similarity">
    <text evidence="5">Belongs to the anthranilate phosphoribosyltransferase family.</text>
</comment>
<feature type="binding site" evidence="5">
    <location>
        <position position="166"/>
    </location>
    <ligand>
        <name>anthranilate</name>
        <dbReference type="ChEBI" id="CHEBI:16567"/>
        <label>2</label>
    </ligand>
</feature>
<evidence type="ECO:0000256" key="2">
    <source>
        <dbReference type="ARBA" id="ARBA00022679"/>
    </source>
</evidence>
<feature type="binding site" evidence="5">
    <location>
        <position position="80"/>
    </location>
    <ligand>
        <name>5-phospho-alpha-D-ribose 1-diphosphate</name>
        <dbReference type="ChEBI" id="CHEBI:58017"/>
    </ligand>
</feature>
<feature type="binding site" evidence="5">
    <location>
        <position position="92"/>
    </location>
    <ligand>
        <name>Mg(2+)</name>
        <dbReference type="ChEBI" id="CHEBI:18420"/>
        <label>1</label>
    </ligand>
</feature>
<dbReference type="InterPro" id="IPR005940">
    <property type="entry name" value="Anthranilate_Pribosyl_Tfrase"/>
</dbReference>
<dbReference type="Pfam" id="PF02885">
    <property type="entry name" value="Glycos_trans_3N"/>
    <property type="match status" value="1"/>
</dbReference>
<feature type="binding site" evidence="5">
    <location>
        <begin position="108"/>
        <end position="116"/>
    </location>
    <ligand>
        <name>5-phospho-alpha-D-ribose 1-diphosphate</name>
        <dbReference type="ChEBI" id="CHEBI:58017"/>
    </ligand>
</feature>
<comment type="caution">
    <text evidence="5">Lacks conserved residue(s) required for the propagation of feature annotation.</text>
</comment>
<keyword evidence="4 5" id="KW-0057">Aromatic amino acid biosynthesis</keyword>
<evidence type="ECO:0000313" key="9">
    <source>
        <dbReference type="Proteomes" id="UP001179280"/>
    </source>
</evidence>
<evidence type="ECO:0000256" key="3">
    <source>
        <dbReference type="ARBA" id="ARBA00022822"/>
    </source>
</evidence>
<evidence type="ECO:0000256" key="4">
    <source>
        <dbReference type="ARBA" id="ARBA00023141"/>
    </source>
</evidence>
<evidence type="ECO:0000259" key="6">
    <source>
        <dbReference type="Pfam" id="PF00591"/>
    </source>
</evidence>
<dbReference type="PANTHER" id="PTHR43285:SF2">
    <property type="entry name" value="ANTHRANILATE PHOSPHORIBOSYLTRANSFERASE"/>
    <property type="match status" value="1"/>
</dbReference>
<sequence length="341" mass="36948">MIKELIKKCISQQTLTEQEAKAVMLEMMSGTLADSQIASLLTIMRYRGETIEEITGFAKAMREVAQAFPLQNEGLIDTCGTGGDELGTFNISTATAIVLASLNVSVAKHGNRSVSSKSGSADVLEHLGIDIEAPLEQAAKMLEEQSLCFLYAPMYHQSMRHVSKARKEMGIRTIFNIVGPLTNPANADYQLLGVYDHEVAKKLGNSLIELGTTHSLLVTGADGLDECAIHGETKVVEVREKTLTTYRFVPEDMGLERGCLSELQVQSPAESAALIQAIFAGTAPQSARDIVCLNVGAALYARDLVDSIKSGVNKAKEALDSKRTLTFLTYLQQLDRGIKHA</sequence>
<dbReference type="HAMAP" id="MF_00211">
    <property type="entry name" value="TrpD"/>
    <property type="match status" value="1"/>
</dbReference>
<dbReference type="Gene3D" id="3.40.1030.10">
    <property type="entry name" value="Nucleoside phosphorylase/phosphoribosyltransferase catalytic domain"/>
    <property type="match status" value="1"/>
</dbReference>
<feature type="binding site" evidence="5">
    <location>
        <begin position="90"/>
        <end position="93"/>
    </location>
    <ligand>
        <name>5-phospho-alpha-D-ribose 1-diphosphate</name>
        <dbReference type="ChEBI" id="CHEBI:58017"/>
    </ligand>
</feature>
<feature type="binding site" evidence="5">
    <location>
        <position position="88"/>
    </location>
    <ligand>
        <name>5-phospho-alpha-D-ribose 1-diphosphate</name>
        <dbReference type="ChEBI" id="CHEBI:58017"/>
    </ligand>
</feature>
<dbReference type="InterPro" id="IPR017459">
    <property type="entry name" value="Glycosyl_Trfase_fam3_N_dom"/>
</dbReference>
<feature type="binding site" evidence="5">
    <location>
        <begin position="83"/>
        <end position="84"/>
    </location>
    <ligand>
        <name>5-phospho-alpha-D-ribose 1-diphosphate</name>
        <dbReference type="ChEBI" id="CHEBI:58017"/>
    </ligand>
</feature>